<evidence type="ECO:0000313" key="2">
    <source>
        <dbReference type="Proteomes" id="UP001597322"/>
    </source>
</evidence>
<organism evidence="1 2">
    <name type="scientific">Rhizobium helianthi</name>
    <dbReference type="NCBI Taxonomy" id="1132695"/>
    <lineage>
        <taxon>Bacteria</taxon>
        <taxon>Pseudomonadati</taxon>
        <taxon>Pseudomonadota</taxon>
        <taxon>Alphaproteobacteria</taxon>
        <taxon>Hyphomicrobiales</taxon>
        <taxon>Rhizobiaceae</taxon>
        <taxon>Rhizobium/Agrobacterium group</taxon>
        <taxon>Rhizobium</taxon>
    </lineage>
</organism>
<name>A0ABW4LYX3_9HYPH</name>
<dbReference type="Proteomes" id="UP001597322">
    <property type="component" value="Unassembled WGS sequence"/>
</dbReference>
<dbReference type="RefSeq" id="WP_377396134.1">
    <property type="nucleotide sequence ID" value="NZ_JBHUEQ010000003.1"/>
</dbReference>
<gene>
    <name evidence="1" type="ORF">ACFSE1_02640</name>
</gene>
<protein>
    <submittedName>
        <fullName evidence="1">Uncharacterized protein</fullName>
    </submittedName>
</protein>
<comment type="caution">
    <text evidence="1">The sequence shown here is derived from an EMBL/GenBank/DDBJ whole genome shotgun (WGS) entry which is preliminary data.</text>
</comment>
<accession>A0ABW4LYX3</accession>
<proteinExistence type="predicted"/>
<evidence type="ECO:0000313" key="1">
    <source>
        <dbReference type="EMBL" id="MFD1744350.1"/>
    </source>
</evidence>
<keyword evidence="2" id="KW-1185">Reference proteome</keyword>
<dbReference type="EMBL" id="JBHUEQ010000003">
    <property type="protein sequence ID" value="MFD1744350.1"/>
    <property type="molecule type" value="Genomic_DNA"/>
</dbReference>
<sequence>MKDMDQQMDAQEAALAIYLEQNDTEQLTDILVAALDDALRLMQEDFFRETMH</sequence>
<reference evidence="2" key="1">
    <citation type="journal article" date="2019" name="Int. J. Syst. Evol. Microbiol.">
        <title>The Global Catalogue of Microorganisms (GCM) 10K type strain sequencing project: providing services to taxonomists for standard genome sequencing and annotation.</title>
        <authorList>
            <consortium name="The Broad Institute Genomics Platform"/>
            <consortium name="The Broad Institute Genome Sequencing Center for Infectious Disease"/>
            <person name="Wu L."/>
            <person name="Ma J."/>
        </authorList>
    </citation>
    <scope>NUCLEOTIDE SEQUENCE [LARGE SCALE GENOMIC DNA]</scope>
    <source>
        <strain evidence="2">CG52</strain>
    </source>
</reference>